<feature type="domain" description="Protein kinase" evidence="9">
    <location>
        <begin position="5"/>
        <end position="589"/>
    </location>
</feature>
<comment type="caution">
    <text evidence="10">The sequence shown here is derived from an EMBL/GenBank/DDBJ whole genome shotgun (WGS) entry which is preliminary data.</text>
</comment>
<evidence type="ECO:0000313" key="10">
    <source>
        <dbReference type="EMBL" id="KAA0194687.1"/>
    </source>
</evidence>
<evidence type="ECO:0000256" key="5">
    <source>
        <dbReference type="ARBA" id="ARBA00022777"/>
    </source>
</evidence>
<dbReference type="Pfam" id="PF00069">
    <property type="entry name" value="Pkinase"/>
    <property type="match status" value="1"/>
</dbReference>
<organism evidence="10">
    <name type="scientific">Hyalella azteca</name>
    <name type="common">Amphipod</name>
    <dbReference type="NCBI Taxonomy" id="294128"/>
    <lineage>
        <taxon>Eukaryota</taxon>
        <taxon>Metazoa</taxon>
        <taxon>Ecdysozoa</taxon>
        <taxon>Arthropoda</taxon>
        <taxon>Crustacea</taxon>
        <taxon>Multicrustacea</taxon>
        <taxon>Malacostraca</taxon>
        <taxon>Eumalacostraca</taxon>
        <taxon>Peracarida</taxon>
        <taxon>Amphipoda</taxon>
        <taxon>Senticaudata</taxon>
        <taxon>Talitrida</taxon>
        <taxon>Talitroidea</taxon>
        <taxon>Hyalellidae</taxon>
        <taxon>Hyalella</taxon>
    </lineage>
</organism>
<gene>
    <name evidence="10" type="ORF">HAZT_HAZT001600</name>
</gene>
<evidence type="ECO:0000256" key="4">
    <source>
        <dbReference type="ARBA" id="ARBA00022741"/>
    </source>
</evidence>
<dbReference type="InterPro" id="IPR011009">
    <property type="entry name" value="Kinase-like_dom_sf"/>
</dbReference>
<dbReference type="Gene3D" id="1.10.510.10">
    <property type="entry name" value="Transferase(Phosphotransferase) domain 1"/>
    <property type="match status" value="3"/>
</dbReference>
<feature type="region of interest" description="Disordered" evidence="8">
    <location>
        <begin position="269"/>
        <end position="309"/>
    </location>
</feature>
<keyword evidence="5" id="KW-0418">Kinase</keyword>
<dbReference type="EMBL" id="JQDR03010118">
    <property type="protein sequence ID" value="KAA0194687.1"/>
    <property type="molecule type" value="Genomic_DNA"/>
</dbReference>
<keyword evidence="3" id="KW-0808">Transferase</keyword>
<evidence type="ECO:0000256" key="7">
    <source>
        <dbReference type="PROSITE-ProRule" id="PRU10141"/>
    </source>
</evidence>
<evidence type="ECO:0000259" key="9">
    <source>
        <dbReference type="PROSITE" id="PS50011"/>
    </source>
</evidence>
<reference evidence="10" key="2">
    <citation type="journal article" date="2018" name="Environ. Sci. Technol.">
        <title>The Toxicogenome of Hyalella azteca: A Model for Sediment Ecotoxicology and Evolutionary Toxicology.</title>
        <authorList>
            <person name="Poynton H.C."/>
            <person name="Hasenbein S."/>
            <person name="Benoit J.B."/>
            <person name="Sepulveda M.S."/>
            <person name="Poelchau M.F."/>
            <person name="Hughes D.S.T."/>
            <person name="Murali S.C."/>
            <person name="Chen S."/>
            <person name="Glastad K.M."/>
            <person name="Goodisman M.A.D."/>
            <person name="Werren J.H."/>
            <person name="Vineis J.H."/>
            <person name="Bowen J.L."/>
            <person name="Friedrich M."/>
            <person name="Jones J."/>
            <person name="Robertson H.M."/>
            <person name="Feyereisen R."/>
            <person name="Mechler-Hickson A."/>
            <person name="Mathers N."/>
            <person name="Lee C.E."/>
            <person name="Colbourne J.K."/>
            <person name="Biales A."/>
            <person name="Johnston J.S."/>
            <person name="Wellborn G.A."/>
            <person name="Rosendale A.J."/>
            <person name="Cridge A.G."/>
            <person name="Munoz-Torres M.C."/>
            <person name="Bain P.A."/>
            <person name="Manny A.R."/>
            <person name="Major K.M."/>
            <person name="Lambert F.N."/>
            <person name="Vulpe C.D."/>
            <person name="Tuck P."/>
            <person name="Blalock B.J."/>
            <person name="Lin Y.Y."/>
            <person name="Smith M.E."/>
            <person name="Ochoa-Acuna H."/>
            <person name="Chen M.M."/>
            <person name="Childers C.P."/>
            <person name="Qu J."/>
            <person name="Dugan S."/>
            <person name="Lee S.L."/>
            <person name="Chao H."/>
            <person name="Dinh H."/>
            <person name="Han Y."/>
            <person name="Doddapaneni H."/>
            <person name="Worley K.C."/>
            <person name="Muzny D.M."/>
            <person name="Gibbs R.A."/>
            <person name="Richards S."/>
        </authorList>
    </citation>
    <scope>NUCLEOTIDE SEQUENCE</scope>
    <source>
        <strain evidence="10">HAZT.00-mixed</strain>
        <tissue evidence="10">Whole organism</tissue>
    </source>
</reference>
<proteinExistence type="predicted"/>
<dbReference type="Proteomes" id="UP000711488">
    <property type="component" value="Unassembled WGS sequence"/>
</dbReference>
<evidence type="ECO:0000256" key="6">
    <source>
        <dbReference type="ARBA" id="ARBA00022840"/>
    </source>
</evidence>
<dbReference type="PANTHER" id="PTHR44167:SF23">
    <property type="entry name" value="CDC7 KINASE, ISOFORM A-RELATED"/>
    <property type="match status" value="1"/>
</dbReference>
<name>A0A6A0H019_HYAAZ</name>
<accession>A0A6A0H019</accession>
<dbReference type="InterPro" id="IPR000719">
    <property type="entry name" value="Prot_kinase_dom"/>
</dbReference>
<dbReference type="GO" id="GO:0044773">
    <property type="term" value="P:mitotic DNA damage checkpoint signaling"/>
    <property type="evidence" value="ECO:0007669"/>
    <property type="project" value="TreeGrafter"/>
</dbReference>
<dbReference type="PROSITE" id="PS00108">
    <property type="entry name" value="PROTEIN_KINASE_ST"/>
    <property type="match status" value="1"/>
</dbReference>
<dbReference type="Gene3D" id="3.30.200.20">
    <property type="entry name" value="Phosphorylase Kinase, domain 1"/>
    <property type="match status" value="1"/>
</dbReference>
<dbReference type="AlphaFoldDB" id="A0A6A0H019"/>
<protein>
    <recommendedName>
        <fullName evidence="1">non-specific serine/threonine protein kinase</fullName>
        <ecNumber evidence="1">2.7.11.1</ecNumber>
    </recommendedName>
</protein>
<dbReference type="EC" id="2.7.11.1" evidence="1"/>
<evidence type="ECO:0000256" key="8">
    <source>
        <dbReference type="SAM" id="MobiDB-lite"/>
    </source>
</evidence>
<dbReference type="InterPro" id="IPR017441">
    <property type="entry name" value="Protein_kinase_ATP_BS"/>
</dbReference>
<reference evidence="10" key="3">
    <citation type="submission" date="2019-06" db="EMBL/GenBank/DDBJ databases">
        <authorList>
            <person name="Poynton C."/>
            <person name="Hasenbein S."/>
            <person name="Benoit J.B."/>
            <person name="Sepulveda M.S."/>
            <person name="Poelchau M.F."/>
            <person name="Murali S.C."/>
            <person name="Chen S."/>
            <person name="Glastad K.M."/>
            <person name="Werren J.H."/>
            <person name="Vineis J.H."/>
            <person name="Bowen J.L."/>
            <person name="Friedrich M."/>
            <person name="Jones J."/>
            <person name="Robertson H.M."/>
            <person name="Feyereisen R."/>
            <person name="Mechler-Hickson A."/>
            <person name="Mathers N."/>
            <person name="Lee C.E."/>
            <person name="Colbourne J.K."/>
            <person name="Biales A."/>
            <person name="Johnston J.S."/>
            <person name="Wellborn G.A."/>
            <person name="Rosendale A.J."/>
            <person name="Cridge A.G."/>
            <person name="Munoz-Torres M.C."/>
            <person name="Bain P.A."/>
            <person name="Manny A.R."/>
            <person name="Major K.M."/>
            <person name="Lambert F.N."/>
            <person name="Vulpe C.D."/>
            <person name="Tuck P."/>
            <person name="Blalock B.J."/>
            <person name="Lin Y.-Y."/>
            <person name="Smith M.E."/>
            <person name="Ochoa-Acuna H."/>
            <person name="Chen M.-J.M."/>
            <person name="Childers C.P."/>
            <person name="Qu J."/>
            <person name="Dugan S."/>
            <person name="Lee S.L."/>
            <person name="Chao H."/>
            <person name="Dinh H."/>
            <person name="Han Y."/>
            <person name="Doddapaneni H."/>
            <person name="Worley K.C."/>
            <person name="Muzny D.M."/>
            <person name="Gibbs R.A."/>
            <person name="Richards S."/>
        </authorList>
    </citation>
    <scope>NUCLEOTIDE SEQUENCE</scope>
    <source>
        <strain evidence="10">HAZT.00-mixed</strain>
        <tissue evidence="10">Whole organism</tissue>
    </source>
</reference>
<dbReference type="SMART" id="SM00220">
    <property type="entry name" value="S_TKc"/>
    <property type="match status" value="1"/>
</dbReference>
<evidence type="ECO:0000256" key="2">
    <source>
        <dbReference type="ARBA" id="ARBA00022527"/>
    </source>
</evidence>
<dbReference type="SUPFAM" id="SSF56112">
    <property type="entry name" value="Protein kinase-like (PK-like)"/>
    <property type="match status" value="1"/>
</dbReference>
<dbReference type="GO" id="GO:0005634">
    <property type="term" value="C:nucleus"/>
    <property type="evidence" value="ECO:0007669"/>
    <property type="project" value="TreeGrafter"/>
</dbReference>
<dbReference type="GO" id="GO:0005524">
    <property type="term" value="F:ATP binding"/>
    <property type="evidence" value="ECO:0007669"/>
    <property type="project" value="UniProtKB-UniRule"/>
</dbReference>
<keyword evidence="6 7" id="KW-0067">ATP-binding</keyword>
<keyword evidence="2" id="KW-0723">Serine/threonine-protein kinase</keyword>
<keyword evidence="4 7" id="KW-0547">Nucleotide-binding</keyword>
<sequence length="596" mass="65409">MGLSYNLLRVVGSGTFSRVYLAKPKQNTVQDSAPQHVALKHIVPTSHPSRVLMELKCLHKLGGMMNTVGVWACHRHLNHIVIAMPYFFHDSTSDYMGCLSPCEVRDYLANLLAALQHVHSHGIMHRDVKPANFLYCLVDFGLAQEVNSDNDTASKALAASSLPPTPHLQPTRPVKRKLPVEVCHEMPLVSQSFKRRKCDTTPRQALLSPGVRGILAVTSSARLNSQILKDNSFDCTSTNLESSVPATPQEITKRNGAAPSTATVLTCGGVTPVKRRPTDRGAGDSSPAESVPIDSPSKHTRLAEAARRQEKLYPNSGTDLPCKPEYGIPPKDSGGCRCYGRGEVCRRCMARPQQAAARAGTPGFRPPEDFYLWHNGPNVYFFCATPGLHKTGVDMWAAGVVGLCLASGRHPFFRAPDDHTALAELCTLFSFRALRRTAAGLDKLLLCSEEKPALDLRAVCENLRLRCAHRGLCVTGTTGEESLQTKGDGGCNNVMADLMSRAADYKTCCNVHKTNEEDYKILEENGPCHMCGQDRACDDLNNLRRRRGPRPSLFGKPYPRSLFNLIERLLDLNPNTRISAAEALKHPFLQGARINS</sequence>
<evidence type="ECO:0000256" key="3">
    <source>
        <dbReference type="ARBA" id="ARBA00022679"/>
    </source>
</evidence>
<dbReference type="GO" id="GO:0004674">
    <property type="term" value="F:protein serine/threonine kinase activity"/>
    <property type="evidence" value="ECO:0007669"/>
    <property type="project" value="UniProtKB-KW"/>
</dbReference>
<evidence type="ECO:0000256" key="1">
    <source>
        <dbReference type="ARBA" id="ARBA00012513"/>
    </source>
</evidence>
<dbReference type="PROSITE" id="PS50011">
    <property type="entry name" value="PROTEIN_KINASE_DOM"/>
    <property type="match status" value="1"/>
</dbReference>
<dbReference type="PROSITE" id="PS00107">
    <property type="entry name" value="PROTEIN_KINASE_ATP"/>
    <property type="match status" value="1"/>
</dbReference>
<dbReference type="InterPro" id="IPR008271">
    <property type="entry name" value="Ser/Thr_kinase_AS"/>
</dbReference>
<dbReference type="PANTHER" id="PTHR44167">
    <property type="entry name" value="OVARIAN-SPECIFIC SERINE/THREONINE-PROTEIN KINASE LOK-RELATED"/>
    <property type="match status" value="1"/>
</dbReference>
<reference evidence="10" key="1">
    <citation type="submission" date="2014-08" db="EMBL/GenBank/DDBJ databases">
        <authorList>
            <person name="Murali S."/>
            <person name="Richards S."/>
            <person name="Bandaranaike D."/>
            <person name="Bellair M."/>
            <person name="Blankenburg K."/>
            <person name="Chao H."/>
            <person name="Dinh H."/>
            <person name="Doddapaneni H."/>
            <person name="Dugan-Rocha S."/>
            <person name="Elkadiri S."/>
            <person name="Gnanaolivu R."/>
            <person name="Hughes D."/>
            <person name="Lee S."/>
            <person name="Li M."/>
            <person name="Ming W."/>
            <person name="Munidasa M."/>
            <person name="Muniz J."/>
            <person name="Nguyen L."/>
            <person name="Osuji N."/>
            <person name="Pu L.-L."/>
            <person name="Puazo M."/>
            <person name="Skinner E."/>
            <person name="Qu C."/>
            <person name="Quiroz J."/>
            <person name="Raj R."/>
            <person name="Weissenberger G."/>
            <person name="Xin Y."/>
            <person name="Zou X."/>
            <person name="Han Y."/>
            <person name="Worley K."/>
            <person name="Muzny D."/>
            <person name="Gibbs R."/>
        </authorList>
    </citation>
    <scope>NUCLEOTIDE SEQUENCE</scope>
    <source>
        <strain evidence="10">HAZT.00-mixed</strain>
        <tissue evidence="10">Whole organism</tissue>
    </source>
</reference>
<dbReference type="OrthoDB" id="10020333at2759"/>
<feature type="binding site" evidence="7">
    <location>
        <position position="40"/>
    </location>
    <ligand>
        <name>ATP</name>
        <dbReference type="ChEBI" id="CHEBI:30616"/>
    </ligand>
</feature>